<evidence type="ECO:0000256" key="4">
    <source>
        <dbReference type="ARBA" id="ARBA00022692"/>
    </source>
</evidence>
<protein>
    <recommendedName>
        <fullName evidence="8">V-type proton ATPase subunit a</fullName>
    </recommendedName>
</protein>
<organism evidence="9 10">
    <name type="scientific">Pelobates cultripes</name>
    <name type="common">Western spadefoot toad</name>
    <dbReference type="NCBI Taxonomy" id="61616"/>
    <lineage>
        <taxon>Eukaryota</taxon>
        <taxon>Metazoa</taxon>
        <taxon>Chordata</taxon>
        <taxon>Craniata</taxon>
        <taxon>Vertebrata</taxon>
        <taxon>Euteleostomi</taxon>
        <taxon>Amphibia</taxon>
        <taxon>Batrachia</taxon>
        <taxon>Anura</taxon>
        <taxon>Pelobatoidea</taxon>
        <taxon>Pelobatidae</taxon>
        <taxon>Pelobates</taxon>
    </lineage>
</organism>
<name>A0AAD1RYM1_PELCU</name>
<evidence type="ECO:0000256" key="8">
    <source>
        <dbReference type="RuleBase" id="RU361189"/>
    </source>
</evidence>
<dbReference type="Pfam" id="PF01496">
    <property type="entry name" value="V_ATPase_I"/>
    <property type="match status" value="1"/>
</dbReference>
<keyword evidence="4 8" id="KW-0812">Transmembrane</keyword>
<keyword evidence="10" id="KW-1185">Reference proteome</keyword>
<accession>A0AAD1RYM1</accession>
<reference evidence="9" key="1">
    <citation type="submission" date="2022-03" db="EMBL/GenBank/DDBJ databases">
        <authorList>
            <person name="Alioto T."/>
            <person name="Alioto T."/>
            <person name="Gomez Garrido J."/>
        </authorList>
    </citation>
    <scope>NUCLEOTIDE SEQUENCE</scope>
</reference>
<keyword evidence="5 8" id="KW-1133">Transmembrane helix</keyword>
<evidence type="ECO:0000256" key="2">
    <source>
        <dbReference type="ARBA" id="ARBA00009904"/>
    </source>
</evidence>
<comment type="similarity">
    <text evidence="2 8">Belongs to the V-ATPase 116 kDa subunit family.</text>
</comment>
<proteinExistence type="inferred from homology"/>
<evidence type="ECO:0000256" key="1">
    <source>
        <dbReference type="ARBA" id="ARBA00004141"/>
    </source>
</evidence>
<evidence type="ECO:0000256" key="3">
    <source>
        <dbReference type="ARBA" id="ARBA00022448"/>
    </source>
</evidence>
<dbReference type="GO" id="GO:0005886">
    <property type="term" value="C:plasma membrane"/>
    <property type="evidence" value="ECO:0007669"/>
    <property type="project" value="TreeGrafter"/>
</dbReference>
<dbReference type="PANTHER" id="PTHR11629:SF21">
    <property type="entry name" value="V-TYPE PROTON ATPASE 116 KDA SUBUNIT A 3"/>
    <property type="match status" value="1"/>
</dbReference>
<evidence type="ECO:0000256" key="5">
    <source>
        <dbReference type="ARBA" id="ARBA00022989"/>
    </source>
</evidence>
<dbReference type="Proteomes" id="UP001295444">
    <property type="component" value="Chromosome 04"/>
</dbReference>
<dbReference type="PANTHER" id="PTHR11629">
    <property type="entry name" value="VACUOLAR PROTON ATPASES"/>
    <property type="match status" value="1"/>
</dbReference>
<sequence length="261" mass="29010">MKHIYLILNLCSVRERCLIGEVWCPVNDLPVLQGALARASEDSGGGGESFCHRIPCSVSPPTLIRTNKFTAGFQEIVDSYGVASYQEVNPALYTIITFPFLFAVMFGDVGHGILMFLFALWLVLGEDDPKLKRSENEIFSMCFGGRYLILLMGAFSVYTGFVYNECFSRATSIFPSGWNVTSMAYDNNDLHKAFKAKSPVDPLNPNMTGVFIGVYPFGIDPIWSLASNKLTFLNSFKMKMSVILGVFHMAFGVCLSIFNFV</sequence>
<keyword evidence="7 8" id="KW-0472">Membrane</keyword>
<evidence type="ECO:0000313" key="9">
    <source>
        <dbReference type="EMBL" id="CAH2283303.1"/>
    </source>
</evidence>
<dbReference type="AlphaFoldDB" id="A0AAD1RYM1"/>
<feature type="transmembrane region" description="Helical" evidence="8">
    <location>
        <begin position="91"/>
        <end position="124"/>
    </location>
</feature>
<keyword evidence="8" id="KW-0375">Hydrogen ion transport</keyword>
<keyword evidence="6 8" id="KW-0406">Ion transport</keyword>
<dbReference type="GO" id="GO:0016471">
    <property type="term" value="C:vacuolar proton-transporting V-type ATPase complex"/>
    <property type="evidence" value="ECO:0007669"/>
    <property type="project" value="TreeGrafter"/>
</dbReference>
<dbReference type="InterPro" id="IPR002490">
    <property type="entry name" value="V-ATPase_116kDa_su"/>
</dbReference>
<dbReference type="GO" id="GO:0007035">
    <property type="term" value="P:vacuolar acidification"/>
    <property type="evidence" value="ECO:0007669"/>
    <property type="project" value="TreeGrafter"/>
</dbReference>
<gene>
    <name evidence="9" type="ORF">PECUL_23A000493</name>
</gene>
<keyword evidence="3 8" id="KW-0813">Transport</keyword>
<evidence type="ECO:0000256" key="7">
    <source>
        <dbReference type="ARBA" id="ARBA00023136"/>
    </source>
</evidence>
<dbReference type="GO" id="GO:0046961">
    <property type="term" value="F:proton-transporting ATPase activity, rotational mechanism"/>
    <property type="evidence" value="ECO:0007669"/>
    <property type="project" value="InterPro"/>
</dbReference>
<comment type="function">
    <text evidence="8">Essential component of the vacuolar proton pump (V-ATPase), a multimeric enzyme that catalyzes the translocation of protons across the membranes. Required for assembly and activity of the V-ATPase.</text>
</comment>
<feature type="transmembrane region" description="Helical" evidence="8">
    <location>
        <begin position="145"/>
        <end position="163"/>
    </location>
</feature>
<dbReference type="GO" id="GO:0033179">
    <property type="term" value="C:proton-transporting V-type ATPase, V0 domain"/>
    <property type="evidence" value="ECO:0007669"/>
    <property type="project" value="InterPro"/>
</dbReference>
<comment type="caution">
    <text evidence="8">Lacks conserved residue(s) required for the propagation of feature annotation.</text>
</comment>
<evidence type="ECO:0000256" key="6">
    <source>
        <dbReference type="ARBA" id="ARBA00023065"/>
    </source>
</evidence>
<evidence type="ECO:0000313" key="10">
    <source>
        <dbReference type="Proteomes" id="UP001295444"/>
    </source>
</evidence>
<comment type="subcellular location">
    <subcellularLocation>
        <location evidence="1">Membrane</location>
        <topology evidence="1">Multi-pass membrane protein</topology>
    </subcellularLocation>
</comment>
<feature type="transmembrane region" description="Helical" evidence="8">
    <location>
        <begin position="238"/>
        <end position="258"/>
    </location>
</feature>
<dbReference type="GO" id="GO:0051117">
    <property type="term" value="F:ATPase binding"/>
    <property type="evidence" value="ECO:0007669"/>
    <property type="project" value="TreeGrafter"/>
</dbReference>
<dbReference type="EMBL" id="OW240915">
    <property type="protein sequence ID" value="CAH2283303.1"/>
    <property type="molecule type" value="Genomic_DNA"/>
</dbReference>